<keyword evidence="1" id="KW-1133">Transmembrane helix</keyword>
<feature type="transmembrane region" description="Helical" evidence="1">
    <location>
        <begin position="124"/>
        <end position="145"/>
    </location>
</feature>
<keyword evidence="1" id="KW-0812">Transmembrane</keyword>
<feature type="transmembrane region" description="Helical" evidence="1">
    <location>
        <begin position="344"/>
        <end position="366"/>
    </location>
</feature>
<evidence type="ECO:0000313" key="3">
    <source>
        <dbReference type="Proteomes" id="UP001168537"/>
    </source>
</evidence>
<feature type="transmembrane region" description="Helical" evidence="1">
    <location>
        <begin position="20"/>
        <end position="39"/>
    </location>
</feature>
<evidence type="ECO:0000313" key="2">
    <source>
        <dbReference type="EMBL" id="MDN4161901.1"/>
    </source>
</evidence>
<dbReference type="RefSeq" id="WP_300960851.1">
    <property type="nucleotide sequence ID" value="NZ_JAUHJR010000004.1"/>
</dbReference>
<gene>
    <name evidence="2" type="ORF">QWY29_11115</name>
</gene>
<dbReference type="EMBL" id="JAUHJR010000004">
    <property type="protein sequence ID" value="MDN4161901.1"/>
    <property type="molecule type" value="Genomic_DNA"/>
</dbReference>
<evidence type="ECO:0008006" key="4">
    <source>
        <dbReference type="Google" id="ProtNLM"/>
    </source>
</evidence>
<feature type="transmembrane region" description="Helical" evidence="1">
    <location>
        <begin position="378"/>
        <end position="397"/>
    </location>
</feature>
<feature type="transmembrane region" description="Helical" evidence="1">
    <location>
        <begin position="304"/>
        <end position="324"/>
    </location>
</feature>
<feature type="transmembrane region" description="Helical" evidence="1">
    <location>
        <begin position="209"/>
        <end position="228"/>
    </location>
</feature>
<proteinExistence type="predicted"/>
<keyword evidence="3" id="KW-1185">Reference proteome</keyword>
<reference evidence="2" key="1">
    <citation type="submission" date="2023-06" db="EMBL/GenBank/DDBJ databases">
        <title>Draft genome sequence of Nocardioides sp. SOB72.</title>
        <authorList>
            <person name="Zhang G."/>
        </authorList>
    </citation>
    <scope>NUCLEOTIDE SEQUENCE</scope>
    <source>
        <strain evidence="2">SOB72</strain>
    </source>
</reference>
<accession>A0ABT8EVJ7</accession>
<comment type="caution">
    <text evidence="2">The sequence shown here is derived from an EMBL/GenBank/DDBJ whole genome shotgun (WGS) entry which is preliminary data.</text>
</comment>
<name>A0ABT8EVJ7_9ACTN</name>
<feature type="transmembrane region" description="Helical" evidence="1">
    <location>
        <begin position="240"/>
        <end position="261"/>
    </location>
</feature>
<feature type="transmembrane region" description="Helical" evidence="1">
    <location>
        <begin position="94"/>
        <end position="112"/>
    </location>
</feature>
<feature type="transmembrane region" description="Helical" evidence="1">
    <location>
        <begin position="476"/>
        <end position="494"/>
    </location>
</feature>
<organism evidence="2 3">
    <name type="scientific">Nocardioides abyssi</name>
    <dbReference type="NCBI Taxonomy" id="3058370"/>
    <lineage>
        <taxon>Bacteria</taxon>
        <taxon>Bacillati</taxon>
        <taxon>Actinomycetota</taxon>
        <taxon>Actinomycetes</taxon>
        <taxon>Propionibacteriales</taxon>
        <taxon>Nocardioidaceae</taxon>
        <taxon>Nocardioides</taxon>
    </lineage>
</organism>
<evidence type="ECO:0000256" key="1">
    <source>
        <dbReference type="SAM" id="Phobius"/>
    </source>
</evidence>
<dbReference type="Proteomes" id="UP001168537">
    <property type="component" value="Unassembled WGS sequence"/>
</dbReference>
<sequence length="496" mass="52686">MLQAHGLGGASDLPIPANLAIAGGSAALTISFIVLLFAWRRPRYTQPLPAVGRGTNTPPAPGEADRGLSVVSADAGIRVPTPLARLVDSAGFAAGLRVLGLVFFAYTVWAAVAGPDSLINPTFGVVFVLLWVGIVPASLLFGPFFRAVSPARTIHLLVHRLVNRGADPARHATRDERGQLAGLVPGHTPGRDAAPKTDGGALGRLPGWVGYWPAAVGLLAFVWLELVYPDANYLAPVRLWFALYLVFVVMGGLLFGTRWVARADPFEVYSTLVGHLSVWARRPDGTLVLASPLRNLAGLRGEPGLVAVVAILLGSTAFDSFRGWNFWLRFSQSTDANMVLVNTAVLVGLCVVVGVMFAAATAATGVDQRTPRWQLPGVFAHSVVPIIVGYMVAHYLTLFVEFGQQTLIQLSDPMGTGANLLGTAGGEVNYWLSNHPTFLASTKVLAIVTGHVLGVIAAHDRALAVLPKRHHLTGQLPLLCVMVLYTFAGLYLLFGA</sequence>
<protein>
    <recommendedName>
        <fullName evidence="4">Fenitrothion hydrolase</fullName>
    </recommendedName>
</protein>
<keyword evidence="1" id="KW-0472">Membrane</keyword>
<feature type="transmembrane region" description="Helical" evidence="1">
    <location>
        <begin position="438"/>
        <end position="456"/>
    </location>
</feature>